<dbReference type="AlphaFoldDB" id="A0A443SG73"/>
<name>A0A443SG73_9ACAR</name>
<dbReference type="Proteomes" id="UP000288716">
    <property type="component" value="Unassembled WGS sequence"/>
</dbReference>
<feature type="domain" description="Bromodomain protein 4 C-terminal" evidence="2">
    <location>
        <begin position="414"/>
        <end position="452"/>
    </location>
</feature>
<feature type="compositionally biased region" description="Low complexity" evidence="1">
    <location>
        <begin position="168"/>
        <end position="179"/>
    </location>
</feature>
<proteinExistence type="predicted"/>
<dbReference type="Pfam" id="PF17105">
    <property type="entry name" value="BRD4_CDT"/>
    <property type="match status" value="1"/>
</dbReference>
<feature type="region of interest" description="Disordered" evidence="1">
    <location>
        <begin position="271"/>
        <end position="296"/>
    </location>
</feature>
<protein>
    <submittedName>
        <fullName evidence="3">Bromodomain-containing protein 3-like isoform X2</fullName>
    </submittedName>
</protein>
<keyword evidence="4" id="KW-1185">Reference proteome</keyword>
<evidence type="ECO:0000259" key="2">
    <source>
        <dbReference type="Pfam" id="PF17105"/>
    </source>
</evidence>
<evidence type="ECO:0000313" key="4">
    <source>
        <dbReference type="Proteomes" id="UP000288716"/>
    </source>
</evidence>
<feature type="compositionally biased region" description="Low complexity" evidence="1">
    <location>
        <begin position="235"/>
        <end position="257"/>
    </location>
</feature>
<accession>A0A443SG73</accession>
<feature type="compositionally biased region" description="Low complexity" evidence="1">
    <location>
        <begin position="396"/>
        <end position="409"/>
    </location>
</feature>
<evidence type="ECO:0000313" key="3">
    <source>
        <dbReference type="EMBL" id="RWS26521.1"/>
    </source>
</evidence>
<organism evidence="3 4">
    <name type="scientific">Leptotrombidium deliense</name>
    <dbReference type="NCBI Taxonomy" id="299467"/>
    <lineage>
        <taxon>Eukaryota</taxon>
        <taxon>Metazoa</taxon>
        <taxon>Ecdysozoa</taxon>
        <taxon>Arthropoda</taxon>
        <taxon>Chelicerata</taxon>
        <taxon>Arachnida</taxon>
        <taxon>Acari</taxon>
        <taxon>Acariformes</taxon>
        <taxon>Trombidiformes</taxon>
        <taxon>Prostigmata</taxon>
        <taxon>Anystina</taxon>
        <taxon>Parasitengona</taxon>
        <taxon>Trombiculoidea</taxon>
        <taxon>Trombiculidae</taxon>
        <taxon>Leptotrombidium</taxon>
    </lineage>
</organism>
<feature type="compositionally biased region" description="Low complexity" evidence="1">
    <location>
        <begin position="98"/>
        <end position="112"/>
    </location>
</feature>
<feature type="compositionally biased region" description="Basic and acidic residues" evidence="1">
    <location>
        <begin position="414"/>
        <end position="431"/>
    </location>
</feature>
<sequence>MPTNVPASMPHPAFGQMSSQVSQASLFSQQYPGYNSSGLMTNDMSSFNPLLSNSMSTPAIGMANEPPIVASHTNLPQLPSRPSASAAPVPLKRSTLSVTQQQQQPMQGPTVGSQAPQTPSVLPPAAMQSSQPPQANANQVQKSNNNLVGNNSMASSPFQTPSSVFAGSSQSPLSHLPSPKTIPSPKGMSNALPAAAMGKITNSTTADGKPKTPLGQTLSPSPPRLKQPKEEVKNSSQSQLSHQSSRSSSMFSSQGSVNSAFNNSVILKESGERKVAATSNSTANKKQPSFSDNKLKNLGSWSSLAQANAGSAQSSAIKAAATDSFQQFKKIQKEKQDKERQLVEQQEIRRLQKEQAEKERQRAEKERQREKEEEEALEKYRKSQAHIEERRELESQQDSSSPSSNSSSPAQGLSERERQRMKEQERRRREAMAGQIDMNRQSDIMANFEEML</sequence>
<dbReference type="InterPro" id="IPR031354">
    <property type="entry name" value="BRD4_CDT"/>
</dbReference>
<comment type="caution">
    <text evidence="3">The sequence shown here is derived from an EMBL/GenBank/DDBJ whole genome shotgun (WGS) entry which is preliminary data.</text>
</comment>
<feature type="region of interest" description="Disordered" evidence="1">
    <location>
        <begin position="70"/>
        <end position="257"/>
    </location>
</feature>
<feature type="compositionally biased region" description="Polar residues" evidence="1">
    <location>
        <begin position="277"/>
        <end position="292"/>
    </location>
</feature>
<feature type="region of interest" description="Disordered" evidence="1">
    <location>
        <begin position="349"/>
        <end position="452"/>
    </location>
</feature>
<dbReference type="EMBL" id="NCKV01002680">
    <property type="protein sequence ID" value="RWS26521.1"/>
    <property type="molecule type" value="Genomic_DNA"/>
</dbReference>
<feature type="compositionally biased region" description="Basic and acidic residues" evidence="1">
    <location>
        <begin position="349"/>
        <end position="394"/>
    </location>
</feature>
<dbReference type="VEuPathDB" id="VectorBase:LDEU005519"/>
<dbReference type="STRING" id="299467.A0A443SG73"/>
<feature type="compositionally biased region" description="Low complexity" evidence="1">
    <location>
        <begin position="123"/>
        <end position="137"/>
    </location>
</feature>
<evidence type="ECO:0000256" key="1">
    <source>
        <dbReference type="SAM" id="MobiDB-lite"/>
    </source>
</evidence>
<gene>
    <name evidence="3" type="ORF">B4U80_08904</name>
</gene>
<feature type="compositionally biased region" description="Polar residues" evidence="1">
    <location>
        <begin position="138"/>
        <end position="167"/>
    </location>
</feature>
<reference evidence="3 4" key="1">
    <citation type="journal article" date="2018" name="Gigascience">
        <title>Genomes of trombidid mites reveal novel predicted allergens and laterally-transferred genes associated with secondary metabolism.</title>
        <authorList>
            <person name="Dong X."/>
            <person name="Chaisiri K."/>
            <person name="Xia D."/>
            <person name="Armstrong S.D."/>
            <person name="Fang Y."/>
            <person name="Donnelly M.J."/>
            <person name="Kadowaki T."/>
            <person name="McGarry J.W."/>
            <person name="Darby A.C."/>
            <person name="Makepeace B.L."/>
        </authorList>
    </citation>
    <scope>NUCLEOTIDE SEQUENCE [LARGE SCALE GENOMIC DNA]</scope>
    <source>
        <strain evidence="3">UoL-UT</strain>
    </source>
</reference>
<feature type="compositionally biased region" description="Low complexity" evidence="1">
    <location>
        <begin position="75"/>
        <end position="91"/>
    </location>
</feature>